<dbReference type="EMBL" id="SACS01000005">
    <property type="protein sequence ID" value="RVU40378.1"/>
    <property type="molecule type" value="Genomic_DNA"/>
</dbReference>
<comment type="caution">
    <text evidence="1">The sequence shown here is derived from an EMBL/GenBank/DDBJ whole genome shotgun (WGS) entry which is preliminary data.</text>
</comment>
<accession>A0A437R0V1</accession>
<evidence type="ECO:0000313" key="1">
    <source>
        <dbReference type="EMBL" id="RVU40378.1"/>
    </source>
</evidence>
<dbReference type="InterPro" id="IPR024409">
    <property type="entry name" value="DUF3833"/>
</dbReference>
<gene>
    <name evidence="1" type="ORF">EOE67_06695</name>
</gene>
<protein>
    <submittedName>
        <fullName evidence="1">DUF3833 family protein</fullName>
    </submittedName>
</protein>
<name>A0A437R0V1_9GAMM</name>
<organism evidence="1 2">
    <name type="scientific">Rheinheimera riviphila</name>
    <dbReference type="NCBI Taxonomy" id="1834037"/>
    <lineage>
        <taxon>Bacteria</taxon>
        <taxon>Pseudomonadati</taxon>
        <taxon>Pseudomonadota</taxon>
        <taxon>Gammaproteobacteria</taxon>
        <taxon>Chromatiales</taxon>
        <taxon>Chromatiaceae</taxon>
        <taxon>Rheinheimera</taxon>
    </lineage>
</organism>
<sequence>MRKAILASLVTLFGCSQSVQDYQALSPQLQLTEFFQGSSEAIGVMHDWRGKQSLRFVAELCGQWQGDRGDLYEIFSFSDGRIDKRHWQLTQQADGSVKGTAEDVVGQASGQLAGNTLYWEYTLRIPQDGDYIDVKVKDWLYLISPGQVINRSTLHKFGLTVGELTLAIRQLQPQADCAEFIKKYQATERTIPLAP</sequence>
<dbReference type="OrthoDB" id="5296954at2"/>
<reference evidence="1 2" key="1">
    <citation type="submission" date="2019-01" db="EMBL/GenBank/DDBJ databases">
        <authorList>
            <person name="Chen W.-M."/>
        </authorList>
    </citation>
    <scope>NUCLEOTIDE SEQUENCE [LARGE SCALE GENOMIC DNA]</scope>
    <source>
        <strain evidence="1 2">KYPC3</strain>
    </source>
</reference>
<dbReference type="Pfam" id="PF12915">
    <property type="entry name" value="DUF3833"/>
    <property type="match status" value="1"/>
</dbReference>
<dbReference type="AlphaFoldDB" id="A0A437R0V1"/>
<proteinExistence type="predicted"/>
<evidence type="ECO:0000313" key="2">
    <source>
        <dbReference type="Proteomes" id="UP000283077"/>
    </source>
</evidence>
<keyword evidence="2" id="KW-1185">Reference proteome</keyword>
<dbReference type="PROSITE" id="PS51257">
    <property type="entry name" value="PROKAR_LIPOPROTEIN"/>
    <property type="match status" value="1"/>
</dbReference>
<dbReference type="Proteomes" id="UP000283077">
    <property type="component" value="Unassembled WGS sequence"/>
</dbReference>